<dbReference type="Gene3D" id="3.40.50.2000">
    <property type="entry name" value="Glycogen Phosphorylase B"/>
    <property type="match status" value="1"/>
</dbReference>
<dbReference type="SUPFAM" id="SSF53756">
    <property type="entry name" value="UDP-Glycosyltransferase/glycogen phosphorylase"/>
    <property type="match status" value="1"/>
</dbReference>
<keyword evidence="1" id="KW-0812">Transmembrane</keyword>
<name>A0A346ACF6_AERHY</name>
<dbReference type="GO" id="GO:0016740">
    <property type="term" value="F:transferase activity"/>
    <property type="evidence" value="ECO:0007669"/>
    <property type="project" value="UniProtKB-KW"/>
</dbReference>
<evidence type="ECO:0000256" key="1">
    <source>
        <dbReference type="SAM" id="Phobius"/>
    </source>
</evidence>
<keyword evidence="1" id="KW-1133">Transmembrane helix</keyword>
<gene>
    <name evidence="2" type="primary">gt1</name>
</gene>
<sequence length="474" mass="53815">MSSSCSKIILELKNKITSTDDIEYAISLAEVLAKLLWSNNVGVYSFPDIETYLQVKVIDSIGSSENVRNEDGEILFVISEPYLAGGHTRLMERLSEMLVEDVDLLISKHSGDQEKNRMSSFFASVITVPNSLSILNKIIHISDIYAKYNKLILNIHPDDIISVLSCGLAKKKNPDLKCFFINHADHVFNVGVTVADIWFEISNFGRKIDKLRGVCCPSSFLGIPLDKNSEFFSENIKYPKSKDDVNKIISAASGAKFKPIKGVSIFPAISELLADYPNAIIYIIGVNFYTDYWWWPVKLKHLSRLKLIKTLPYTEYLSLTKDCDLYIDSHPMPGGTAFVEQCLNGVYCTGIESPLQGYTPLEENKRKAGQSGFSINNLDIIMKRIEAVHSFNKVRERFLNVIHHMTCSGNLLESYKGWTGNEHFLEKKDLKIFPCEMFSLALKDLKLITIMIKTHPYIFVKSVFFFLIRKIIKK</sequence>
<accession>A0A346ACF6</accession>
<evidence type="ECO:0000313" key="2">
    <source>
        <dbReference type="EMBL" id="AXL04918.1"/>
    </source>
</evidence>
<reference evidence="2" key="1">
    <citation type="submission" date="2018-06" db="EMBL/GenBank/DDBJ databases">
        <title>Genetic diversity of the Aeromonas Hydrophila O antigens and development of a suspension array for serotype detection.</title>
        <authorList>
            <person name="Cao H."/>
            <person name="Liu B."/>
        </authorList>
    </citation>
    <scope>NUCLEOTIDE SEQUENCE</scope>
    <source>
        <strain evidence="2">G5181</strain>
    </source>
</reference>
<dbReference type="AlphaFoldDB" id="A0A346ACF6"/>
<feature type="transmembrane region" description="Helical" evidence="1">
    <location>
        <begin position="447"/>
        <end position="468"/>
    </location>
</feature>
<dbReference type="EMBL" id="MH449677">
    <property type="protein sequence ID" value="AXL04918.1"/>
    <property type="molecule type" value="Genomic_DNA"/>
</dbReference>
<organism evidence="2">
    <name type="scientific">Aeromonas hydrophila</name>
    <dbReference type="NCBI Taxonomy" id="644"/>
    <lineage>
        <taxon>Bacteria</taxon>
        <taxon>Pseudomonadati</taxon>
        <taxon>Pseudomonadota</taxon>
        <taxon>Gammaproteobacteria</taxon>
        <taxon>Aeromonadales</taxon>
        <taxon>Aeromonadaceae</taxon>
        <taxon>Aeromonas</taxon>
    </lineage>
</organism>
<keyword evidence="1" id="KW-0472">Membrane</keyword>
<protein>
    <submittedName>
        <fullName evidence="2">Glycosyltransferase</fullName>
    </submittedName>
</protein>
<proteinExistence type="predicted"/>
<keyword evidence="2" id="KW-0808">Transferase</keyword>